<keyword evidence="3" id="KW-1185">Reference proteome</keyword>
<dbReference type="EMBL" id="BMIQ01000001">
    <property type="protein sequence ID" value="GGD92735.1"/>
    <property type="molecule type" value="Genomic_DNA"/>
</dbReference>
<protein>
    <recommendedName>
        <fullName evidence="4">DUF2934 family protein</fullName>
    </recommendedName>
</protein>
<organism evidence="2 3">
    <name type="scientific">Aureimonas endophytica</name>
    <dbReference type="NCBI Taxonomy" id="2027858"/>
    <lineage>
        <taxon>Bacteria</taxon>
        <taxon>Pseudomonadati</taxon>
        <taxon>Pseudomonadota</taxon>
        <taxon>Alphaproteobacteria</taxon>
        <taxon>Hyphomicrobiales</taxon>
        <taxon>Aurantimonadaceae</taxon>
        <taxon>Aureimonas</taxon>
    </lineage>
</organism>
<feature type="region of interest" description="Disordered" evidence="1">
    <location>
        <begin position="61"/>
        <end position="158"/>
    </location>
</feature>
<comment type="caution">
    <text evidence="2">The sequence shown here is derived from an EMBL/GenBank/DDBJ whole genome shotgun (WGS) entry which is preliminary data.</text>
</comment>
<evidence type="ECO:0000313" key="3">
    <source>
        <dbReference type="Proteomes" id="UP000644699"/>
    </source>
</evidence>
<evidence type="ECO:0000313" key="2">
    <source>
        <dbReference type="EMBL" id="GGD92735.1"/>
    </source>
</evidence>
<evidence type="ECO:0008006" key="4">
    <source>
        <dbReference type="Google" id="ProtNLM"/>
    </source>
</evidence>
<dbReference type="AlphaFoldDB" id="A0A916ZEG3"/>
<dbReference type="Pfam" id="PF11154">
    <property type="entry name" value="DUF2934"/>
    <property type="match status" value="1"/>
</dbReference>
<feature type="compositionally biased region" description="Basic and acidic residues" evidence="1">
    <location>
        <begin position="90"/>
        <end position="106"/>
    </location>
</feature>
<feature type="compositionally biased region" description="Basic and acidic residues" evidence="1">
    <location>
        <begin position="142"/>
        <end position="158"/>
    </location>
</feature>
<dbReference type="InterPro" id="IPR021327">
    <property type="entry name" value="DUF2934"/>
</dbReference>
<name>A0A916ZEG3_9HYPH</name>
<proteinExistence type="predicted"/>
<gene>
    <name evidence="2" type="ORF">GCM10011390_09320</name>
</gene>
<feature type="region of interest" description="Disordered" evidence="1">
    <location>
        <begin position="1"/>
        <end position="29"/>
    </location>
</feature>
<dbReference type="RefSeq" id="WP_210318269.1">
    <property type="nucleotide sequence ID" value="NZ_BMIQ01000001.1"/>
</dbReference>
<sequence length="158" mass="16935">MNEDEERVRQEAHKLWEQEGRPEGRSERHWAEAREIVALRDSMQVTLTPVAETLDDPVEPAFAAQNQGDIPGITDRGDEVPAPDLAAAREVADEHPLVTDRQEGAGKKGAAKSKPADPKASAGKPASKSAKDSGKPKAKPAKGAEKDTSKRRGKAAEA</sequence>
<evidence type="ECO:0000256" key="1">
    <source>
        <dbReference type="SAM" id="MobiDB-lite"/>
    </source>
</evidence>
<dbReference type="Proteomes" id="UP000644699">
    <property type="component" value="Unassembled WGS sequence"/>
</dbReference>
<feature type="compositionally biased region" description="Low complexity" evidence="1">
    <location>
        <begin position="118"/>
        <end position="128"/>
    </location>
</feature>
<accession>A0A916ZEG3</accession>
<reference evidence="2" key="2">
    <citation type="submission" date="2020-09" db="EMBL/GenBank/DDBJ databases">
        <authorList>
            <person name="Sun Q."/>
            <person name="Zhou Y."/>
        </authorList>
    </citation>
    <scope>NUCLEOTIDE SEQUENCE</scope>
    <source>
        <strain evidence="2">CGMCC 1.15367</strain>
    </source>
</reference>
<reference evidence="2" key="1">
    <citation type="journal article" date="2014" name="Int. J. Syst. Evol. Microbiol.">
        <title>Complete genome sequence of Corynebacterium casei LMG S-19264T (=DSM 44701T), isolated from a smear-ripened cheese.</title>
        <authorList>
            <consortium name="US DOE Joint Genome Institute (JGI-PGF)"/>
            <person name="Walter F."/>
            <person name="Albersmeier A."/>
            <person name="Kalinowski J."/>
            <person name="Ruckert C."/>
        </authorList>
    </citation>
    <scope>NUCLEOTIDE SEQUENCE</scope>
    <source>
        <strain evidence="2">CGMCC 1.15367</strain>
    </source>
</reference>